<feature type="transmembrane region" description="Helical" evidence="9">
    <location>
        <begin position="41"/>
        <end position="60"/>
    </location>
</feature>
<dbReference type="EMBL" id="BPPX01000005">
    <property type="protein sequence ID" value="GJC80487.1"/>
    <property type="molecule type" value="Genomic_DNA"/>
</dbReference>
<keyword evidence="5" id="KW-0560">Oxidoreductase</keyword>
<dbReference type="Proteomes" id="UP001055172">
    <property type="component" value="Unassembled WGS sequence"/>
</dbReference>
<evidence type="ECO:0000256" key="2">
    <source>
        <dbReference type="ARBA" id="ARBA00010617"/>
    </source>
</evidence>
<feature type="binding site" description="axial binding residue" evidence="8">
    <location>
        <position position="511"/>
    </location>
    <ligand>
        <name>heme</name>
        <dbReference type="ChEBI" id="CHEBI:30413"/>
    </ligand>
    <ligandPart>
        <name>Fe</name>
        <dbReference type="ChEBI" id="CHEBI:18248"/>
    </ligandPart>
</feature>
<sequence length="572" mass="65056">MGEALVAQFAYLGTAAGVSCAVAAVAGLLSHWLYFIRGNRTMETVNIILFYILALALLLFKTTSSQGLYHGIISYAEISGSYFLALSTSIGIYRLFLHPLRRFPGPFPAKITKLNTTWQNRDWKLHRRYLEMHEKYGDFVRVGKEAFCIWRRRAVDPARLHRTSGPNDISIVNLEAFANIHGPQTKCTKRNTVFYDASIAKGELNLDALWHNEQHRDRRRVWDQALGTLESYEVETRTVLRTFLSRLEQLQGIPINATLYAKLIPFDNMGRVGYGRDFRTVHDGREDRMLDLIESGFKAMARLGQASWLVAALMMLPRIGMMREFEELGERLVDERISADSDDAHDMIKYFLADLNAEKPKSFHNINVMYNDSKAILVGATDTIACALAHAFFFIARDANFRRRLYDDIATAHGKTLPGEFTIADLNKLEFLDAAIHETLRIQAPAALNGPRMTPPEGIVVDGEHIPGGVTLCPKYWKRPNEFIPERWTTRPDLILDRRAFVPFSFGRFDCVGRRLAFNVLRLAIAYTLWNYDFSFAPGEDGRAFEEEAKFQLIIKPGKLDCVFVKRPEAAA</sequence>
<keyword evidence="6 8" id="KW-0408">Iron</keyword>
<dbReference type="GO" id="GO:0004497">
    <property type="term" value="F:monooxygenase activity"/>
    <property type="evidence" value="ECO:0007669"/>
    <property type="project" value="UniProtKB-KW"/>
</dbReference>
<dbReference type="GO" id="GO:0016705">
    <property type="term" value="F:oxidoreductase activity, acting on paired donors, with incorporation or reduction of molecular oxygen"/>
    <property type="evidence" value="ECO:0007669"/>
    <property type="project" value="InterPro"/>
</dbReference>
<evidence type="ECO:0000256" key="7">
    <source>
        <dbReference type="ARBA" id="ARBA00023033"/>
    </source>
</evidence>
<keyword evidence="4 8" id="KW-0479">Metal-binding</keyword>
<dbReference type="SUPFAM" id="SSF48264">
    <property type="entry name" value="Cytochrome P450"/>
    <property type="match status" value="1"/>
</dbReference>
<organism evidence="10 11">
    <name type="scientific">Colletotrichum liriopes</name>
    <dbReference type="NCBI Taxonomy" id="708192"/>
    <lineage>
        <taxon>Eukaryota</taxon>
        <taxon>Fungi</taxon>
        <taxon>Dikarya</taxon>
        <taxon>Ascomycota</taxon>
        <taxon>Pezizomycotina</taxon>
        <taxon>Sordariomycetes</taxon>
        <taxon>Hypocreomycetidae</taxon>
        <taxon>Glomerellales</taxon>
        <taxon>Glomerellaceae</taxon>
        <taxon>Colletotrichum</taxon>
        <taxon>Colletotrichum spaethianum species complex</taxon>
    </lineage>
</organism>
<keyword evidence="11" id="KW-1185">Reference proteome</keyword>
<gene>
    <name evidence="10" type="ORF">ColLi_03325</name>
</gene>
<dbReference type="InterPro" id="IPR050121">
    <property type="entry name" value="Cytochrome_P450_monoxygenase"/>
</dbReference>
<evidence type="ECO:0000313" key="10">
    <source>
        <dbReference type="EMBL" id="GJC80487.1"/>
    </source>
</evidence>
<dbReference type="AlphaFoldDB" id="A0AA37LQI7"/>
<dbReference type="PRINTS" id="PR00385">
    <property type="entry name" value="P450"/>
</dbReference>
<comment type="similarity">
    <text evidence="2">Belongs to the cytochrome P450 family.</text>
</comment>
<keyword evidence="9" id="KW-0812">Transmembrane</keyword>
<keyword evidence="7 10" id="KW-0503">Monooxygenase</keyword>
<evidence type="ECO:0000256" key="3">
    <source>
        <dbReference type="ARBA" id="ARBA00022617"/>
    </source>
</evidence>
<evidence type="ECO:0000256" key="9">
    <source>
        <dbReference type="SAM" id="Phobius"/>
    </source>
</evidence>
<comment type="caution">
    <text evidence="10">The sequence shown here is derived from an EMBL/GenBank/DDBJ whole genome shotgun (WGS) entry which is preliminary data.</text>
</comment>
<comment type="cofactor">
    <cofactor evidence="1 8">
        <name>heme</name>
        <dbReference type="ChEBI" id="CHEBI:30413"/>
    </cofactor>
</comment>
<evidence type="ECO:0000313" key="11">
    <source>
        <dbReference type="Proteomes" id="UP001055172"/>
    </source>
</evidence>
<accession>A0AA37LQI7</accession>
<dbReference type="InterPro" id="IPR001128">
    <property type="entry name" value="Cyt_P450"/>
</dbReference>
<evidence type="ECO:0000256" key="1">
    <source>
        <dbReference type="ARBA" id="ARBA00001971"/>
    </source>
</evidence>
<protein>
    <submittedName>
        <fullName evidence="10">Cytochrome P450 monooxygenase FCK2</fullName>
    </submittedName>
</protein>
<dbReference type="GO" id="GO:0020037">
    <property type="term" value="F:heme binding"/>
    <property type="evidence" value="ECO:0007669"/>
    <property type="project" value="InterPro"/>
</dbReference>
<dbReference type="PRINTS" id="PR00463">
    <property type="entry name" value="EP450I"/>
</dbReference>
<name>A0AA37LQI7_9PEZI</name>
<keyword evidence="9" id="KW-0472">Membrane</keyword>
<evidence type="ECO:0000256" key="8">
    <source>
        <dbReference type="PIRSR" id="PIRSR602401-1"/>
    </source>
</evidence>
<evidence type="ECO:0000256" key="6">
    <source>
        <dbReference type="ARBA" id="ARBA00023004"/>
    </source>
</evidence>
<feature type="transmembrane region" description="Helical" evidence="9">
    <location>
        <begin position="72"/>
        <end position="96"/>
    </location>
</feature>
<proteinExistence type="inferred from homology"/>
<dbReference type="PANTHER" id="PTHR24305">
    <property type="entry name" value="CYTOCHROME P450"/>
    <property type="match status" value="1"/>
</dbReference>
<reference evidence="10 11" key="1">
    <citation type="submission" date="2021-07" db="EMBL/GenBank/DDBJ databases">
        <title>Genome data of Colletotrichum spaethianum.</title>
        <authorList>
            <person name="Utami Y.D."/>
            <person name="Hiruma K."/>
        </authorList>
    </citation>
    <scope>NUCLEOTIDE SEQUENCE [LARGE SCALE GENOMIC DNA]</scope>
    <source>
        <strain evidence="10 11">MAFF 242679</strain>
    </source>
</reference>
<evidence type="ECO:0000256" key="5">
    <source>
        <dbReference type="ARBA" id="ARBA00023002"/>
    </source>
</evidence>
<keyword evidence="9" id="KW-1133">Transmembrane helix</keyword>
<dbReference type="InterPro" id="IPR002401">
    <property type="entry name" value="Cyt_P450_E_grp-I"/>
</dbReference>
<dbReference type="InterPro" id="IPR036396">
    <property type="entry name" value="Cyt_P450_sf"/>
</dbReference>
<dbReference type="Gene3D" id="1.10.630.10">
    <property type="entry name" value="Cytochrome P450"/>
    <property type="match status" value="1"/>
</dbReference>
<dbReference type="PANTHER" id="PTHR24305:SF187">
    <property type="entry name" value="P450, PUTATIVE (EUROFUNG)-RELATED"/>
    <property type="match status" value="1"/>
</dbReference>
<dbReference type="GO" id="GO:0005506">
    <property type="term" value="F:iron ion binding"/>
    <property type="evidence" value="ECO:0007669"/>
    <property type="project" value="InterPro"/>
</dbReference>
<dbReference type="Pfam" id="PF00067">
    <property type="entry name" value="p450"/>
    <property type="match status" value="1"/>
</dbReference>
<evidence type="ECO:0000256" key="4">
    <source>
        <dbReference type="ARBA" id="ARBA00022723"/>
    </source>
</evidence>
<keyword evidence="3 8" id="KW-0349">Heme</keyword>
<feature type="transmembrane region" description="Helical" evidence="9">
    <location>
        <begin position="6"/>
        <end position="29"/>
    </location>
</feature>